<dbReference type="AlphaFoldDB" id="A0A4Y1ZH18"/>
<feature type="binding site" evidence="10">
    <location>
        <position position="66"/>
    </location>
    <ligand>
        <name>phosphate</name>
        <dbReference type="ChEBI" id="CHEBI:43474"/>
    </ligand>
</feature>
<feature type="binding site" evidence="10">
    <location>
        <position position="35"/>
    </location>
    <ligand>
        <name>phosphate</name>
        <dbReference type="ChEBI" id="CHEBI:43474"/>
    </ligand>
</feature>
<dbReference type="GO" id="GO:0004731">
    <property type="term" value="F:purine-nucleoside phosphorylase activity"/>
    <property type="evidence" value="ECO:0007669"/>
    <property type="project" value="UniProtKB-EC"/>
</dbReference>
<sequence length="277" mass="30484">MIQDRSDLMKQIEEVMMKVREATASKPTVGLILGSGLGDLADQMHQAVRIPYHSLPHFPESTVKGHKGQFVIGELEDKIVVAMQGRYHHYEGYSLKQVAFPVYVMKAMGVKQLIVTNACGGINTEFNPGNLMLITDHINMLGDSPLIGANDEALGPRFPDMSHAYSPRLIQKAKELAEQHNIEVREGVYLATHGPQYETPAEIRMMRVMGADAVGMSTVPEVIAASHLGLEVLGISCITNMACGILDQPLSHKEVIETADRVRNDFTALIRSLIRSI</sequence>
<dbReference type="InterPro" id="IPR011270">
    <property type="entry name" value="Pur_Nuc_Pase_Ino/Guo-sp"/>
</dbReference>
<evidence type="ECO:0000256" key="4">
    <source>
        <dbReference type="ARBA" id="ARBA00011233"/>
    </source>
</evidence>
<name>A0A4Y1ZH18_9BACL</name>
<dbReference type="PANTHER" id="PTHR11904">
    <property type="entry name" value="METHYLTHIOADENOSINE/PURINE NUCLEOSIDE PHOSPHORYLASE"/>
    <property type="match status" value="1"/>
</dbReference>
<evidence type="ECO:0000313" key="13">
    <source>
        <dbReference type="Proteomes" id="UP000319716"/>
    </source>
</evidence>
<feature type="binding site" evidence="10">
    <location>
        <begin position="86"/>
        <end position="88"/>
    </location>
    <ligand>
        <name>phosphate</name>
        <dbReference type="ChEBI" id="CHEBI:43474"/>
    </ligand>
</feature>
<dbReference type="PIRSF" id="PIRSF000477">
    <property type="entry name" value="PurNPase"/>
    <property type="match status" value="1"/>
</dbReference>
<dbReference type="PANTHER" id="PTHR11904:SF9">
    <property type="entry name" value="PURINE NUCLEOSIDE PHOSPHORYLASE-RELATED"/>
    <property type="match status" value="1"/>
</dbReference>
<feature type="domain" description="Nucleoside phosphorylase" evidence="11">
    <location>
        <begin position="28"/>
        <end position="275"/>
    </location>
</feature>
<dbReference type="CDD" id="cd09009">
    <property type="entry name" value="PNP-EcPNPII_like"/>
    <property type="match status" value="1"/>
</dbReference>
<dbReference type="NCBIfam" id="NF006054">
    <property type="entry name" value="PRK08202.1"/>
    <property type="match status" value="1"/>
</dbReference>
<dbReference type="InterPro" id="IPR035994">
    <property type="entry name" value="Nucleoside_phosphorylase_sf"/>
</dbReference>
<evidence type="ECO:0000256" key="9">
    <source>
        <dbReference type="PIRNR" id="PIRNR000477"/>
    </source>
</evidence>
<keyword evidence="6 9" id="KW-0328">Glycosyltransferase</keyword>
<protein>
    <recommendedName>
        <fullName evidence="9">Purine nucleoside phosphorylase</fullName>
        <ecNumber evidence="9">2.4.2.1</ecNumber>
    </recommendedName>
    <alternativeName>
        <fullName evidence="9">Inosine-guanosine phosphorylase</fullName>
    </alternativeName>
</protein>
<dbReference type="NCBIfam" id="TIGR01697">
    <property type="entry name" value="PNPH-PUNA-XAPA"/>
    <property type="match status" value="1"/>
</dbReference>
<organism evidence="12 13">
    <name type="scientific">Sporolactobacillus inulinus</name>
    <dbReference type="NCBI Taxonomy" id="2078"/>
    <lineage>
        <taxon>Bacteria</taxon>
        <taxon>Bacillati</taxon>
        <taxon>Bacillota</taxon>
        <taxon>Bacilli</taxon>
        <taxon>Bacillales</taxon>
        <taxon>Sporolactobacillaceae</taxon>
        <taxon>Sporolactobacillus</taxon>
    </lineage>
</organism>
<evidence type="ECO:0000256" key="5">
    <source>
        <dbReference type="ARBA" id="ARBA00022553"/>
    </source>
</evidence>
<comment type="subunit">
    <text evidence="4">Homotrimer.</text>
</comment>
<dbReference type="Pfam" id="PF01048">
    <property type="entry name" value="PNP_UDP_1"/>
    <property type="match status" value="1"/>
</dbReference>
<comment type="function">
    <text evidence="1">The purine nucleoside phosphorylases catalyze the phosphorolytic breakdown of the N-glycosidic bond in the beta-(deoxy)ribonucleoside molecules, with the formation of the corresponding free purine bases and pentose-1-phosphate. Cleaves guanosine, inosine, 2'-deoxyguanosine and 2'-deoxyinosine.</text>
</comment>
<dbReference type="Proteomes" id="UP000319716">
    <property type="component" value="Unassembled WGS sequence"/>
</dbReference>
<dbReference type="PROSITE" id="PS01240">
    <property type="entry name" value="PNP_MTAP_2"/>
    <property type="match status" value="1"/>
</dbReference>
<dbReference type="Gene3D" id="3.40.50.1580">
    <property type="entry name" value="Nucleoside phosphorylase domain"/>
    <property type="match status" value="1"/>
</dbReference>
<dbReference type="UniPathway" id="UPA00606"/>
<feature type="binding site" evidence="10">
    <location>
        <position position="198"/>
    </location>
    <ligand>
        <name>a purine D-ribonucleoside</name>
        <dbReference type="ChEBI" id="CHEBI:142355"/>
    </ligand>
</feature>
<dbReference type="EMBL" id="BEXB01000049">
    <property type="protein sequence ID" value="GAY78457.1"/>
    <property type="molecule type" value="Genomic_DNA"/>
</dbReference>
<dbReference type="FunFam" id="3.40.50.1580:FF:000010">
    <property type="entry name" value="Purine nucleoside phosphorylase"/>
    <property type="match status" value="1"/>
</dbReference>
<evidence type="ECO:0000256" key="2">
    <source>
        <dbReference type="ARBA" id="ARBA00005058"/>
    </source>
</evidence>
<keyword evidence="5" id="KW-0597">Phosphoprotein</keyword>
<comment type="similarity">
    <text evidence="3 9">Belongs to the PNP/MTAP phosphorylase family.</text>
</comment>
<dbReference type="InterPro" id="IPR018099">
    <property type="entry name" value="Purine_phosphorylase-2_CS"/>
</dbReference>
<keyword evidence="7 9" id="KW-0808">Transferase</keyword>
<reference evidence="12 13" key="1">
    <citation type="submission" date="2017-11" db="EMBL/GenBank/DDBJ databases">
        <title>Draft Genome Sequence of Sporolactobacillus inulinus NBRC 111894 Isolated from Koso, a Japanese Sugar-Vegetable Fermented Beverage.</title>
        <authorList>
            <person name="Chiou T.Y."/>
            <person name="Oshima K."/>
            <person name="Suda W."/>
            <person name="Hattori M."/>
            <person name="Takahashi T."/>
        </authorList>
    </citation>
    <scope>NUCLEOTIDE SEQUENCE [LARGE SCALE GENOMIC DNA]</scope>
    <source>
        <strain evidence="12 13">NBRC111894</strain>
    </source>
</reference>
<dbReference type="GO" id="GO:0009116">
    <property type="term" value="P:nucleoside metabolic process"/>
    <property type="evidence" value="ECO:0007669"/>
    <property type="project" value="InterPro"/>
</dbReference>
<evidence type="ECO:0000256" key="3">
    <source>
        <dbReference type="ARBA" id="ARBA00006751"/>
    </source>
</evidence>
<evidence type="ECO:0000256" key="6">
    <source>
        <dbReference type="ARBA" id="ARBA00022676"/>
    </source>
</evidence>
<dbReference type="EC" id="2.4.2.1" evidence="9"/>
<feature type="binding site" evidence="10">
    <location>
        <position position="240"/>
    </location>
    <ligand>
        <name>a purine D-ribonucleoside</name>
        <dbReference type="ChEBI" id="CHEBI:142355"/>
    </ligand>
</feature>
<accession>A0A4Y1ZH18</accession>
<dbReference type="InterPro" id="IPR011268">
    <property type="entry name" value="Purine_phosphorylase"/>
</dbReference>
<gene>
    <name evidence="12" type="ORF">NBRC111894_4011</name>
</gene>
<comment type="pathway">
    <text evidence="2 9">Purine metabolism; purine nucleoside salvage.</text>
</comment>
<feature type="binding site" evidence="10">
    <location>
        <position position="217"/>
    </location>
    <ligand>
        <name>phosphate</name>
        <dbReference type="ChEBI" id="CHEBI:43474"/>
    </ligand>
</feature>
<comment type="caution">
    <text evidence="12">The sequence shown here is derived from an EMBL/GenBank/DDBJ whole genome shotgun (WGS) entry which is preliminary data.</text>
</comment>
<dbReference type="NCBIfam" id="TIGR01700">
    <property type="entry name" value="PNPH"/>
    <property type="match status" value="1"/>
</dbReference>
<evidence type="ECO:0000313" key="12">
    <source>
        <dbReference type="EMBL" id="GAY78457.1"/>
    </source>
</evidence>
<dbReference type="SUPFAM" id="SSF53167">
    <property type="entry name" value="Purine and uridine phosphorylases"/>
    <property type="match status" value="1"/>
</dbReference>
<dbReference type="InterPro" id="IPR000845">
    <property type="entry name" value="Nucleoside_phosphorylase_d"/>
</dbReference>
<evidence type="ECO:0000259" key="11">
    <source>
        <dbReference type="Pfam" id="PF01048"/>
    </source>
</evidence>
<comment type="catalytic activity">
    <reaction evidence="8">
        <text>a purine 2'-deoxy-D-ribonucleoside + phosphate = a purine nucleobase + 2-deoxy-alpha-D-ribose 1-phosphate</text>
        <dbReference type="Rhea" id="RHEA:36431"/>
        <dbReference type="ChEBI" id="CHEBI:26386"/>
        <dbReference type="ChEBI" id="CHEBI:43474"/>
        <dbReference type="ChEBI" id="CHEBI:57259"/>
        <dbReference type="ChEBI" id="CHEBI:142361"/>
        <dbReference type="EC" id="2.4.2.1"/>
    </reaction>
</comment>
<dbReference type="GO" id="GO:0005737">
    <property type="term" value="C:cytoplasm"/>
    <property type="evidence" value="ECO:0007669"/>
    <property type="project" value="TreeGrafter"/>
</dbReference>
<evidence type="ECO:0000256" key="1">
    <source>
        <dbReference type="ARBA" id="ARBA00002678"/>
    </source>
</evidence>
<feature type="binding site" evidence="10">
    <location>
        <position position="118"/>
    </location>
    <ligand>
        <name>phosphate</name>
        <dbReference type="ChEBI" id="CHEBI:43474"/>
    </ligand>
</feature>
<evidence type="ECO:0000256" key="10">
    <source>
        <dbReference type="PIRSR" id="PIRSR000477-2"/>
    </source>
</evidence>
<evidence type="ECO:0000256" key="7">
    <source>
        <dbReference type="ARBA" id="ARBA00022679"/>
    </source>
</evidence>
<proteinExistence type="inferred from homology"/>
<evidence type="ECO:0000256" key="8">
    <source>
        <dbReference type="ARBA" id="ARBA00048556"/>
    </source>
</evidence>